<evidence type="ECO:0000313" key="2">
    <source>
        <dbReference type="EMBL" id="TVZ70831.1"/>
    </source>
</evidence>
<organism evidence="2">
    <name type="scientific">Serratia fonticola</name>
    <dbReference type="NCBI Taxonomy" id="47917"/>
    <lineage>
        <taxon>Bacteria</taxon>
        <taxon>Pseudomonadati</taxon>
        <taxon>Pseudomonadota</taxon>
        <taxon>Gammaproteobacteria</taxon>
        <taxon>Enterobacterales</taxon>
        <taxon>Yersiniaceae</taxon>
        <taxon>Serratia</taxon>
    </lineage>
</organism>
<reference evidence="2" key="2">
    <citation type="submission" date="2019-08" db="EMBL/GenBank/DDBJ databases">
        <title>Investigation of anaerobic lignin degradation for improved lignocellulosic biofuels.</title>
        <authorList>
            <person name="Deangelis K.PhD."/>
        </authorList>
    </citation>
    <scope>NUCLEOTIDE SEQUENCE [LARGE SCALE GENOMIC DNA]</scope>
    <source>
        <strain evidence="2">128R</strain>
    </source>
</reference>
<name>A0A542BST4_SERFO</name>
<dbReference type="AlphaFoldDB" id="A0A542BST4"/>
<sequence>MNAKIGRLVLILILGLMAKNSLADDCQLIVSPPDIQLGNQIYSATRDDLFTTQALTVIATCPGNGPISILFNGISDGATHDFRFGHAGKMQLTLKSAKFNRVATDVLIGSPQSGEQRLTLGTPVILTPGTRVTSLTQNRQYGDEHLLTLELSLGFPTMAAHSKIRDLTEMTTQIRIEAYQ</sequence>
<protein>
    <recommendedName>
        <fullName evidence="3">Fimbrial protein</fullName>
    </recommendedName>
</protein>
<accession>A0A542BST4</accession>
<feature type="signal peptide" evidence="1">
    <location>
        <begin position="1"/>
        <end position="23"/>
    </location>
</feature>
<dbReference type="OrthoDB" id="7030985at2"/>
<reference evidence="2" key="1">
    <citation type="submission" date="2019-06" db="EMBL/GenBank/DDBJ databases">
        <authorList>
            <person name="Deangelis K."/>
            <person name="Huntemann M."/>
            <person name="Clum A."/>
            <person name="Pillay M."/>
            <person name="Palaniappan K."/>
            <person name="Varghese N."/>
            <person name="Mikhailova N."/>
            <person name="Stamatis D."/>
            <person name="Reddy T."/>
            <person name="Daum C."/>
            <person name="Shapiro N."/>
            <person name="Ivanova N."/>
            <person name="Kyrpides N."/>
            <person name="Woyke T."/>
        </authorList>
    </citation>
    <scope>NUCLEOTIDE SEQUENCE [LARGE SCALE GENOMIC DNA]</scope>
    <source>
        <strain evidence="2">128R</strain>
    </source>
</reference>
<proteinExistence type="predicted"/>
<evidence type="ECO:0008006" key="3">
    <source>
        <dbReference type="Google" id="ProtNLM"/>
    </source>
</evidence>
<comment type="caution">
    <text evidence="2">The sequence shown here is derived from an EMBL/GenBank/DDBJ whole genome shotgun (WGS) entry which is preliminary data.</text>
</comment>
<keyword evidence="1" id="KW-0732">Signal</keyword>
<evidence type="ECO:0000256" key="1">
    <source>
        <dbReference type="SAM" id="SignalP"/>
    </source>
</evidence>
<feature type="chain" id="PRO_5022067053" description="Fimbrial protein" evidence="1">
    <location>
        <begin position="24"/>
        <end position="180"/>
    </location>
</feature>
<gene>
    <name evidence="2" type="ORF">FHU10_3427</name>
</gene>
<dbReference type="EMBL" id="VISQ01000001">
    <property type="protein sequence ID" value="TVZ70831.1"/>
    <property type="molecule type" value="Genomic_DNA"/>
</dbReference>